<dbReference type="InterPro" id="IPR000793">
    <property type="entry name" value="ATP_synth_asu_C"/>
</dbReference>
<dbReference type="KEGG" id="csal:NBC122_00195"/>
<dbReference type="EMBL" id="CP037954">
    <property type="protein sequence ID" value="QBO57053.1"/>
    <property type="molecule type" value="Genomic_DNA"/>
</dbReference>
<accession>A0A4P6ZC54</accession>
<evidence type="ECO:0000313" key="2">
    <source>
        <dbReference type="EMBL" id="QBO57053.1"/>
    </source>
</evidence>
<dbReference type="Gene3D" id="1.20.150.20">
    <property type="entry name" value="ATP synthase alpha/beta chain, C-terminal domain"/>
    <property type="match status" value="1"/>
</dbReference>
<dbReference type="AlphaFoldDB" id="A0A4P6ZC54"/>
<dbReference type="Pfam" id="PF00306">
    <property type="entry name" value="ATP-synt_ab_C"/>
    <property type="match status" value="1"/>
</dbReference>
<keyword evidence="3" id="KW-1185">Reference proteome</keyword>
<dbReference type="GO" id="GO:0015986">
    <property type="term" value="P:proton motive force-driven ATP synthesis"/>
    <property type="evidence" value="ECO:0007669"/>
    <property type="project" value="InterPro"/>
</dbReference>
<dbReference type="RefSeq" id="WP_221343581.1">
    <property type="nucleotide sequence ID" value="NZ_CP037954.1"/>
</dbReference>
<sequence>MRAVDVGKWVSLVGDKSQLETYAAISNLKLEYAQFEELETFARFGTRLDENKRKTIEHGKRIRQCLKQEPFPQLTASGRCSFFFL</sequence>
<protein>
    <submittedName>
        <fullName evidence="2">ATP synthase subunit alpha</fullName>
    </submittedName>
</protein>
<reference evidence="2 3" key="1">
    <citation type="submission" date="2019-03" db="EMBL/GenBank/DDBJ databases">
        <authorList>
            <person name="Kim H."/>
            <person name="Yu S.-M."/>
        </authorList>
    </citation>
    <scope>NUCLEOTIDE SEQUENCE [LARGE SCALE GENOMIC DNA]</scope>
    <source>
        <strain evidence="2 3">NBC122</strain>
    </source>
</reference>
<evidence type="ECO:0000313" key="3">
    <source>
        <dbReference type="Proteomes" id="UP000294419"/>
    </source>
</evidence>
<proteinExistence type="predicted"/>
<organism evidence="2 3">
    <name type="scientific">Chryseobacterium salivictor</name>
    <dbReference type="NCBI Taxonomy" id="2547600"/>
    <lineage>
        <taxon>Bacteria</taxon>
        <taxon>Pseudomonadati</taxon>
        <taxon>Bacteroidota</taxon>
        <taxon>Flavobacteriia</taxon>
        <taxon>Flavobacteriales</taxon>
        <taxon>Weeksellaceae</taxon>
        <taxon>Chryseobacterium group</taxon>
        <taxon>Chryseobacterium</taxon>
    </lineage>
</organism>
<dbReference type="SUPFAM" id="SSF47917">
    <property type="entry name" value="C-terminal domain of alpha and beta subunits of F1 ATP synthase"/>
    <property type="match status" value="1"/>
</dbReference>
<dbReference type="InterPro" id="IPR038376">
    <property type="entry name" value="ATP_synth_asu_C_sf"/>
</dbReference>
<feature type="domain" description="ATP synthase alpha subunit C-terminal" evidence="1">
    <location>
        <begin position="26"/>
        <end position="76"/>
    </location>
</feature>
<dbReference type="Proteomes" id="UP000294419">
    <property type="component" value="Chromosome"/>
</dbReference>
<name>A0A4P6ZC54_9FLAO</name>
<gene>
    <name evidence="2" type="primary">atpA_1</name>
    <name evidence="2" type="ORF">NBC122_00195</name>
</gene>
<evidence type="ECO:0000259" key="1">
    <source>
        <dbReference type="Pfam" id="PF00306"/>
    </source>
</evidence>